<dbReference type="GO" id="GO:0009055">
    <property type="term" value="F:electron transfer activity"/>
    <property type="evidence" value="ECO:0007669"/>
    <property type="project" value="TreeGrafter"/>
</dbReference>
<dbReference type="KEGG" id="hbl:XJ32_05685"/>
<evidence type="ECO:0000313" key="16">
    <source>
        <dbReference type="Proteomes" id="UP000188298"/>
    </source>
</evidence>
<evidence type="ECO:0000256" key="2">
    <source>
        <dbReference type="ARBA" id="ARBA00001966"/>
    </source>
</evidence>
<dbReference type="InterPro" id="IPR037024">
    <property type="entry name" value="NiFe_Hase_small_N_sf"/>
</dbReference>
<dbReference type="SUPFAM" id="SSF56770">
    <property type="entry name" value="HydA/Nqo6-like"/>
    <property type="match status" value="1"/>
</dbReference>
<dbReference type="PANTHER" id="PTHR30013:SF7">
    <property type="entry name" value="HYDROGENASE-2 SMALL CHAIN"/>
    <property type="match status" value="1"/>
</dbReference>
<keyword evidence="8" id="KW-0732">Signal</keyword>
<dbReference type="PANTHER" id="PTHR30013">
    <property type="entry name" value="NIFE / NIFESE HYDROGENASE SMALL SUBUNIT FAMILY MEMBER"/>
    <property type="match status" value="1"/>
</dbReference>
<evidence type="ECO:0000313" key="15">
    <source>
        <dbReference type="EMBL" id="AQQ59665.1"/>
    </source>
</evidence>
<dbReference type="GO" id="GO:0008901">
    <property type="term" value="F:ferredoxin hydrogenase activity"/>
    <property type="evidence" value="ECO:0007669"/>
    <property type="project" value="InterPro"/>
</dbReference>
<keyword evidence="9" id="KW-0560">Oxidoreductase</keyword>
<organism evidence="15 16">
    <name type="scientific">Helicobacter bilis</name>
    <dbReference type="NCBI Taxonomy" id="37372"/>
    <lineage>
        <taxon>Bacteria</taxon>
        <taxon>Pseudomonadati</taxon>
        <taxon>Campylobacterota</taxon>
        <taxon>Epsilonproteobacteria</taxon>
        <taxon>Campylobacterales</taxon>
        <taxon>Helicobacteraceae</taxon>
        <taxon>Helicobacter</taxon>
    </lineage>
</organism>
<reference evidence="15 16" key="1">
    <citation type="submission" date="2017-02" db="EMBL/GenBank/DDBJ databases">
        <title>Whole genome sequencing of Helicobacter bilis strain AAQJH.</title>
        <authorList>
            <person name="Conlan S."/>
            <person name="Thomas P.J."/>
            <person name="Mullikin J."/>
            <person name="Palmore T.N."/>
            <person name="Frank K.M."/>
            <person name="Segre J.A."/>
        </authorList>
    </citation>
    <scope>NUCLEOTIDE SEQUENCE [LARGE SCALE GENOMIC DNA]</scope>
    <source>
        <strain evidence="15 16">AAQJH</strain>
    </source>
</reference>
<accession>A0A1Q2LH41</accession>
<dbReference type="AlphaFoldDB" id="A0A1Q2LH41"/>
<evidence type="ECO:0000256" key="6">
    <source>
        <dbReference type="ARBA" id="ARBA00022485"/>
    </source>
</evidence>
<dbReference type="Gene3D" id="3.40.50.700">
    <property type="entry name" value="NADH:ubiquinone oxidoreductase-like, 20kDa subunit"/>
    <property type="match status" value="1"/>
</dbReference>
<comment type="cofactor">
    <cofactor evidence="2">
        <name>[4Fe-4S] cluster</name>
        <dbReference type="ChEBI" id="CHEBI:49883"/>
    </cofactor>
</comment>
<dbReference type="Gene3D" id="4.10.480.10">
    <property type="entry name" value="Cytochrome-c3 hydrogenase, C-terminal domain"/>
    <property type="match status" value="1"/>
</dbReference>
<dbReference type="InterPro" id="IPR001821">
    <property type="entry name" value="NiFe_hydrogenase_ssu"/>
</dbReference>
<evidence type="ECO:0000259" key="14">
    <source>
        <dbReference type="Pfam" id="PF14720"/>
    </source>
</evidence>
<evidence type="ECO:0000256" key="8">
    <source>
        <dbReference type="ARBA" id="ARBA00022729"/>
    </source>
</evidence>
<keyword evidence="10" id="KW-0408">Iron</keyword>
<evidence type="ECO:0000259" key="13">
    <source>
        <dbReference type="Pfam" id="PF01058"/>
    </source>
</evidence>
<sequence length="593" mass="66966">MAALQKEEIEAKLQNRLKALSHTTKSTILQNDSTKAWLKDQLSLISVPKTMLDTCVEILEYMGDLKVVWLHLQECTGCSESLLRTETPSFEVLLFDIFKIVYHDLVMVSSGHGAVAALEHANSHEKYVLLVEGSIPMGFAKDYITLGDRNGYDEISHLIHNAEAVFAIGTCSSFGGIQSAYPNPTNGHALSEIFEREIINVPGCPPSDKNIVATLLYYYLFAESPSLDSLKRPLWAYSKSVHDLCERKSSFMAGDFVESFDDSNMKEGYCLYKVGCKGPYTYNNCPKVKFNAKTSWPVQGGHGCIGCSEPNFWDNFGNIEKPLSNKSFFTLNEKFMPKIIPLILKKLESPIKNTQEYIDFANTLKSTKSLFINLNTDESSMITYENNEYKSLLTCSISLNPKLTLQSYESKNKQGKRLYANYQNTMKNRYESLMKLSDTERVSKNINDIFSLFGLILDDAELLESELNMINAWLESSFNALSENFQATHILQLAKDFKFPHVSELGFKFKKDDEGYTLDYTKALSIAMAYRIGGLDMYGLAYSMACDLANAFVEIIDTAHDTIVLQGKIFQLPFIQQIFTKNLKDKMIIVLTC</sequence>
<dbReference type="Pfam" id="PF01058">
    <property type="entry name" value="Oxidored_q6"/>
    <property type="match status" value="1"/>
</dbReference>
<dbReference type="GO" id="GO:0009061">
    <property type="term" value="P:anaerobic respiration"/>
    <property type="evidence" value="ECO:0007669"/>
    <property type="project" value="TreeGrafter"/>
</dbReference>
<evidence type="ECO:0000256" key="12">
    <source>
        <dbReference type="ARBA" id="ARBA00023291"/>
    </source>
</evidence>
<dbReference type="Pfam" id="PF14720">
    <property type="entry name" value="NiFe_hyd_SSU_C"/>
    <property type="match status" value="1"/>
</dbReference>
<keyword evidence="12" id="KW-0003">3Fe-4S</keyword>
<dbReference type="EMBL" id="CP019645">
    <property type="protein sequence ID" value="AQQ59665.1"/>
    <property type="molecule type" value="Genomic_DNA"/>
</dbReference>
<dbReference type="InterPro" id="IPR037148">
    <property type="entry name" value="NiFe-Hase_small_C_sf"/>
</dbReference>
<dbReference type="NCBIfam" id="TIGR00391">
    <property type="entry name" value="hydA"/>
    <property type="match status" value="1"/>
</dbReference>
<evidence type="ECO:0000256" key="4">
    <source>
        <dbReference type="ARBA" id="ARBA00006605"/>
    </source>
</evidence>
<keyword evidence="11" id="KW-0411">Iron-sulfur</keyword>
<dbReference type="PRINTS" id="PR00614">
    <property type="entry name" value="NIHGNASESMLL"/>
</dbReference>
<gene>
    <name evidence="15" type="ORF">XJ32_05685</name>
</gene>
<dbReference type="InterPro" id="IPR027394">
    <property type="entry name" value="Cytochrome-c3_hydrogenase_C"/>
</dbReference>
<dbReference type="GO" id="GO:0009375">
    <property type="term" value="C:ferredoxin hydrogenase complex"/>
    <property type="evidence" value="ECO:0007669"/>
    <property type="project" value="InterPro"/>
</dbReference>
<comment type="subcellular location">
    <subcellularLocation>
        <location evidence="3">Cell envelope</location>
    </subcellularLocation>
</comment>
<dbReference type="RefSeq" id="WP_077388630.1">
    <property type="nucleotide sequence ID" value="NZ_CP019645.1"/>
</dbReference>
<dbReference type="InterPro" id="IPR006137">
    <property type="entry name" value="NADH_UbQ_OxRdtase-like_20kDa"/>
</dbReference>
<protein>
    <submittedName>
        <fullName evidence="15">Hydrogenase (NiFe) small subunit</fullName>
    </submittedName>
</protein>
<keyword evidence="7" id="KW-0479">Metal-binding</keyword>
<comment type="similarity">
    <text evidence="4">Belongs to the [NiFe]/[NiFeSe] hydrogenase small subunit family.</text>
</comment>
<dbReference type="GO" id="GO:0046872">
    <property type="term" value="F:metal ion binding"/>
    <property type="evidence" value="ECO:0007669"/>
    <property type="project" value="UniProtKB-KW"/>
</dbReference>
<evidence type="ECO:0000256" key="1">
    <source>
        <dbReference type="ARBA" id="ARBA00001927"/>
    </source>
</evidence>
<dbReference type="GO" id="GO:0016020">
    <property type="term" value="C:membrane"/>
    <property type="evidence" value="ECO:0007669"/>
    <property type="project" value="TreeGrafter"/>
</dbReference>
<evidence type="ECO:0000256" key="3">
    <source>
        <dbReference type="ARBA" id="ARBA00004196"/>
    </source>
</evidence>
<keyword evidence="6" id="KW-0004">4Fe-4S</keyword>
<evidence type="ECO:0000256" key="5">
    <source>
        <dbReference type="ARBA" id="ARBA00011771"/>
    </source>
</evidence>
<dbReference type="GO" id="GO:0051539">
    <property type="term" value="F:4 iron, 4 sulfur cluster binding"/>
    <property type="evidence" value="ECO:0007669"/>
    <property type="project" value="UniProtKB-KW"/>
</dbReference>
<feature type="domain" description="NADH:ubiquinone oxidoreductase-like 20kDa subunit" evidence="13">
    <location>
        <begin position="75"/>
        <end position="217"/>
    </location>
</feature>
<evidence type="ECO:0000256" key="7">
    <source>
        <dbReference type="ARBA" id="ARBA00022723"/>
    </source>
</evidence>
<feature type="domain" description="Cytochrome-c3 hydrogenase C-terminal" evidence="14">
    <location>
        <begin position="237"/>
        <end position="317"/>
    </location>
</feature>
<dbReference type="GO" id="GO:0044569">
    <property type="term" value="C:[Ni-Fe] hydrogenase complex"/>
    <property type="evidence" value="ECO:0007669"/>
    <property type="project" value="TreeGrafter"/>
</dbReference>
<evidence type="ECO:0000256" key="9">
    <source>
        <dbReference type="ARBA" id="ARBA00023002"/>
    </source>
</evidence>
<proteinExistence type="inferred from homology"/>
<name>A0A1Q2LH41_9HELI</name>
<dbReference type="GO" id="GO:0051538">
    <property type="term" value="F:3 iron, 4 sulfur cluster binding"/>
    <property type="evidence" value="ECO:0007669"/>
    <property type="project" value="UniProtKB-KW"/>
</dbReference>
<dbReference type="Proteomes" id="UP000188298">
    <property type="component" value="Chromosome"/>
</dbReference>
<evidence type="ECO:0000256" key="11">
    <source>
        <dbReference type="ARBA" id="ARBA00023014"/>
    </source>
</evidence>
<comment type="subunit">
    <text evidence="5">Heterodimer of a large and a small subunit.</text>
</comment>
<comment type="cofactor">
    <cofactor evidence="1">
        <name>[3Fe-4S] cluster</name>
        <dbReference type="ChEBI" id="CHEBI:21137"/>
    </cofactor>
</comment>
<dbReference type="GO" id="GO:0030313">
    <property type="term" value="C:cell envelope"/>
    <property type="evidence" value="ECO:0007669"/>
    <property type="project" value="UniProtKB-SubCell"/>
</dbReference>
<evidence type="ECO:0000256" key="10">
    <source>
        <dbReference type="ARBA" id="ARBA00023004"/>
    </source>
</evidence>